<dbReference type="EMBL" id="KV454297">
    <property type="protein sequence ID" value="ODQ71741.1"/>
    <property type="molecule type" value="Genomic_DNA"/>
</dbReference>
<protein>
    <recommendedName>
        <fullName evidence="9">Allantoin permease</fullName>
    </recommendedName>
</protein>
<evidence type="ECO:0000313" key="8">
    <source>
        <dbReference type="Proteomes" id="UP000094385"/>
    </source>
</evidence>
<feature type="transmembrane region" description="Helical" evidence="6">
    <location>
        <begin position="470"/>
        <end position="488"/>
    </location>
</feature>
<dbReference type="GO" id="GO:0015205">
    <property type="term" value="F:nucleobase transmembrane transporter activity"/>
    <property type="evidence" value="ECO:0007669"/>
    <property type="project" value="TreeGrafter"/>
</dbReference>
<sequence length="522" mass="58027">MHRINKFIQLDSASQERYSNDDLDPVPPEKRTWHARHYALFWISDNLSVSGFRQAASVMAVGLSWRLSLLCIALANIIIGSFIVINGVVGAKYHIPFSIQARASFGYYLSYLMIAMRMIVAIFWYGIQAYTGAECVQSILFAIWPSFHNVPNHLPNSANITTQFMTAYVIYFLLCLPLHYVGVHRVKWLFLAKAIATPVASLAIMGWIVHKAGLGQNSLFNQGNTVHGPALGWAFMGSLYSNIGSGVTLMVNAPDYSRYSTTKYSHLTTAVAVPFTATVITFIGVVAASGSNILFGEILWDPLLIINHWTSRGGRAGAFFCAFSFLLSQLGLNIAANSLAAANDMNCLFPKYINIRRGQFIAAFLGAWALTPWNILTSAPAFLNFMSGYSVWLGPLAGILISDFYFVHKRKYDVPELYDFQGIYRYKYGFNWRAFFAFTIGWVPLLPGFIPTVSSNTVVEGMVHLYNLGFFYGVGAAGLSYYLICYFFPAQETYVARPVYMNAGIVSEEDVESSSASEKRSA</sequence>
<dbReference type="PANTHER" id="PTHR30618:SF0">
    <property type="entry name" value="PURINE-URACIL PERMEASE NCS1"/>
    <property type="match status" value="1"/>
</dbReference>
<evidence type="ECO:0000256" key="2">
    <source>
        <dbReference type="ARBA" id="ARBA00008974"/>
    </source>
</evidence>
<dbReference type="FunFam" id="1.10.4160.10:FF:000001">
    <property type="entry name" value="Uracil permease, putative"/>
    <property type="match status" value="1"/>
</dbReference>
<comment type="similarity">
    <text evidence="2">Belongs to the purine-cytosine permease (2.A.39) family.</text>
</comment>
<proteinExistence type="inferred from homology"/>
<comment type="subcellular location">
    <subcellularLocation>
        <location evidence="1">Membrane</location>
        <topology evidence="1">Multi-pass membrane protein</topology>
    </subcellularLocation>
</comment>
<feature type="transmembrane region" description="Helical" evidence="6">
    <location>
        <begin position="428"/>
        <end position="450"/>
    </location>
</feature>
<reference evidence="7 8" key="1">
    <citation type="journal article" date="2016" name="Proc. Natl. Acad. Sci. U.S.A.">
        <title>Comparative genomics of biotechnologically important yeasts.</title>
        <authorList>
            <person name="Riley R."/>
            <person name="Haridas S."/>
            <person name="Wolfe K.H."/>
            <person name="Lopes M.R."/>
            <person name="Hittinger C.T."/>
            <person name="Goeker M."/>
            <person name="Salamov A.A."/>
            <person name="Wisecaver J.H."/>
            <person name="Long T.M."/>
            <person name="Calvey C.H."/>
            <person name="Aerts A.L."/>
            <person name="Barry K.W."/>
            <person name="Choi C."/>
            <person name="Clum A."/>
            <person name="Coughlan A.Y."/>
            <person name="Deshpande S."/>
            <person name="Douglass A.P."/>
            <person name="Hanson S.J."/>
            <person name="Klenk H.-P."/>
            <person name="LaButti K.M."/>
            <person name="Lapidus A."/>
            <person name="Lindquist E.A."/>
            <person name="Lipzen A.M."/>
            <person name="Meier-Kolthoff J.P."/>
            <person name="Ohm R.A."/>
            <person name="Otillar R.P."/>
            <person name="Pangilinan J.L."/>
            <person name="Peng Y."/>
            <person name="Rokas A."/>
            <person name="Rosa C.A."/>
            <person name="Scheuner C."/>
            <person name="Sibirny A.A."/>
            <person name="Slot J.C."/>
            <person name="Stielow J.B."/>
            <person name="Sun H."/>
            <person name="Kurtzman C.P."/>
            <person name="Blackwell M."/>
            <person name="Grigoriev I.V."/>
            <person name="Jeffries T.W."/>
        </authorList>
    </citation>
    <scope>NUCLEOTIDE SEQUENCE [LARGE SCALE GENOMIC DNA]</scope>
    <source>
        <strain evidence="7 8">NRRL Y-11557</strain>
    </source>
</reference>
<dbReference type="Proteomes" id="UP000094385">
    <property type="component" value="Unassembled WGS sequence"/>
</dbReference>
<gene>
    <name evidence="7" type="ORF">LIPSTDRAFT_4962</name>
</gene>
<feature type="transmembrane region" description="Helical" evidence="6">
    <location>
        <begin position="360"/>
        <end position="383"/>
    </location>
</feature>
<dbReference type="Pfam" id="PF02133">
    <property type="entry name" value="Transp_cyt_pur"/>
    <property type="match status" value="1"/>
</dbReference>
<feature type="transmembrane region" description="Helical" evidence="6">
    <location>
        <begin position="67"/>
        <end position="93"/>
    </location>
</feature>
<evidence type="ECO:0000256" key="6">
    <source>
        <dbReference type="SAM" id="Phobius"/>
    </source>
</evidence>
<organism evidence="7 8">
    <name type="scientific">Lipomyces starkeyi NRRL Y-11557</name>
    <dbReference type="NCBI Taxonomy" id="675824"/>
    <lineage>
        <taxon>Eukaryota</taxon>
        <taxon>Fungi</taxon>
        <taxon>Dikarya</taxon>
        <taxon>Ascomycota</taxon>
        <taxon>Saccharomycotina</taxon>
        <taxon>Lipomycetes</taxon>
        <taxon>Lipomycetales</taxon>
        <taxon>Lipomycetaceae</taxon>
        <taxon>Lipomyces</taxon>
    </lineage>
</organism>
<feature type="transmembrane region" description="Helical" evidence="6">
    <location>
        <begin position="271"/>
        <end position="296"/>
    </location>
</feature>
<feature type="transmembrane region" description="Helical" evidence="6">
    <location>
        <begin position="160"/>
        <end position="181"/>
    </location>
</feature>
<accession>A0A1E3Q254</accession>
<evidence type="ECO:0000256" key="1">
    <source>
        <dbReference type="ARBA" id="ARBA00004141"/>
    </source>
</evidence>
<dbReference type="GO" id="GO:0005886">
    <property type="term" value="C:plasma membrane"/>
    <property type="evidence" value="ECO:0007669"/>
    <property type="project" value="TreeGrafter"/>
</dbReference>
<evidence type="ECO:0000256" key="5">
    <source>
        <dbReference type="ARBA" id="ARBA00023136"/>
    </source>
</evidence>
<keyword evidence="3 6" id="KW-0812">Transmembrane</keyword>
<evidence type="ECO:0000256" key="4">
    <source>
        <dbReference type="ARBA" id="ARBA00022989"/>
    </source>
</evidence>
<keyword evidence="4 6" id="KW-1133">Transmembrane helix</keyword>
<evidence type="ECO:0000313" key="7">
    <source>
        <dbReference type="EMBL" id="ODQ71741.1"/>
    </source>
</evidence>
<feature type="transmembrane region" description="Helical" evidence="6">
    <location>
        <begin position="316"/>
        <end position="339"/>
    </location>
</feature>
<dbReference type="InterPro" id="IPR001248">
    <property type="entry name" value="Pur-cyt_permease"/>
</dbReference>
<evidence type="ECO:0008006" key="9">
    <source>
        <dbReference type="Google" id="ProtNLM"/>
    </source>
</evidence>
<keyword evidence="5 6" id="KW-0472">Membrane</keyword>
<feature type="transmembrane region" description="Helical" evidence="6">
    <location>
        <begin position="188"/>
        <end position="210"/>
    </location>
</feature>
<name>A0A1E3Q254_LIPST</name>
<dbReference type="AlphaFoldDB" id="A0A1E3Q254"/>
<dbReference type="CDD" id="cd11482">
    <property type="entry name" value="SLC-NCS1sbd_NRT1-like"/>
    <property type="match status" value="1"/>
</dbReference>
<dbReference type="Gene3D" id="1.10.4160.10">
    <property type="entry name" value="Hydantoin permease"/>
    <property type="match status" value="1"/>
</dbReference>
<dbReference type="OrthoDB" id="2018619at2759"/>
<evidence type="ECO:0000256" key="3">
    <source>
        <dbReference type="ARBA" id="ARBA00022692"/>
    </source>
</evidence>
<feature type="transmembrane region" description="Helical" evidence="6">
    <location>
        <begin position="389"/>
        <end position="407"/>
    </location>
</feature>
<keyword evidence="8" id="KW-1185">Reference proteome</keyword>
<dbReference type="InterPro" id="IPR045225">
    <property type="entry name" value="Uracil/uridine/allantoin_perm"/>
</dbReference>
<dbReference type="PANTHER" id="PTHR30618">
    <property type="entry name" value="NCS1 FAMILY PURINE/PYRIMIDINE TRANSPORTER"/>
    <property type="match status" value="1"/>
</dbReference>
<feature type="transmembrane region" description="Helical" evidence="6">
    <location>
        <begin position="230"/>
        <end position="251"/>
    </location>
</feature>